<dbReference type="EMBL" id="SRMB01000006">
    <property type="protein sequence ID" value="TGE22709.1"/>
    <property type="molecule type" value="Genomic_DNA"/>
</dbReference>
<evidence type="ECO:0000313" key="2">
    <source>
        <dbReference type="Proteomes" id="UP000298471"/>
    </source>
</evidence>
<reference evidence="1 2" key="1">
    <citation type="submission" date="2019-04" db="EMBL/GenBank/DDBJ databases">
        <authorList>
            <person name="Feng G."/>
            <person name="Zhang J."/>
            <person name="Zhu H."/>
        </authorList>
    </citation>
    <scope>NUCLEOTIDE SEQUENCE [LARGE SCALE GENOMIC DNA]</scope>
    <source>
        <strain evidence="1 2">9PBR-1</strain>
    </source>
</reference>
<name>A0A4Z0PZH3_9BACT</name>
<proteinExistence type="predicted"/>
<dbReference type="Proteomes" id="UP000298471">
    <property type="component" value="Unassembled WGS sequence"/>
</dbReference>
<keyword evidence="2" id="KW-1185">Reference proteome</keyword>
<gene>
    <name evidence="1" type="ORF">E5K02_23550</name>
</gene>
<accession>A0A4Z0PZH3</accession>
<sequence length="112" mass="12953">MQYDEPAEVLTNYDYILFDKKYETVLRQLEGQIDINPVTVTDGVRHLVWDNYLEIRIHRSVESDTLQAYIGNGLDMYRFGEKSVFVSEALKAAFEKVNQQGLHFSLGLSEFA</sequence>
<comment type="caution">
    <text evidence="1">The sequence shown here is derived from an EMBL/GenBank/DDBJ whole genome shotgun (WGS) entry which is preliminary data.</text>
</comment>
<organism evidence="1 2">
    <name type="scientific">Hymenobacter metallicola</name>
    <dbReference type="NCBI Taxonomy" id="2563114"/>
    <lineage>
        <taxon>Bacteria</taxon>
        <taxon>Pseudomonadati</taxon>
        <taxon>Bacteroidota</taxon>
        <taxon>Cytophagia</taxon>
        <taxon>Cytophagales</taxon>
        <taxon>Hymenobacteraceae</taxon>
        <taxon>Hymenobacter</taxon>
    </lineage>
</organism>
<protein>
    <submittedName>
        <fullName evidence="1">Uncharacterized protein</fullName>
    </submittedName>
</protein>
<dbReference type="RefSeq" id="WP_135398613.1">
    <property type="nucleotide sequence ID" value="NZ_SRMB01000006.1"/>
</dbReference>
<dbReference type="AlphaFoldDB" id="A0A4Z0PZH3"/>
<evidence type="ECO:0000313" key="1">
    <source>
        <dbReference type="EMBL" id="TGE22709.1"/>
    </source>
</evidence>
<dbReference type="OrthoDB" id="881981at2"/>